<dbReference type="PANTHER" id="PTHR33492">
    <property type="entry name" value="OSJNBA0043A12.37 PROTEIN-RELATED"/>
    <property type="match status" value="1"/>
</dbReference>
<dbReference type="Pfam" id="PF13837">
    <property type="entry name" value="Myb_DNA-bind_4"/>
    <property type="match status" value="1"/>
</dbReference>
<proteinExistence type="predicted"/>
<feature type="domain" description="Myb-like" evidence="2">
    <location>
        <begin position="12"/>
        <end position="81"/>
    </location>
</feature>
<dbReference type="AlphaFoldDB" id="A0A7I8JQY8"/>
<dbReference type="Gene3D" id="1.10.10.60">
    <property type="entry name" value="Homeodomain-like"/>
    <property type="match status" value="1"/>
</dbReference>
<reference evidence="3 4" key="1">
    <citation type="submission" date="2019-12" db="EMBL/GenBank/DDBJ databases">
        <authorList>
            <person name="Scholz U."/>
            <person name="Mascher M."/>
            <person name="Fiebig A."/>
        </authorList>
    </citation>
    <scope>NUCLEOTIDE SEQUENCE</scope>
</reference>
<protein>
    <recommendedName>
        <fullName evidence="2">Myb-like domain-containing protein</fullName>
    </recommendedName>
</protein>
<dbReference type="InterPro" id="IPR001005">
    <property type="entry name" value="SANT/Myb"/>
</dbReference>
<dbReference type="Proteomes" id="UP001189122">
    <property type="component" value="Unassembled WGS sequence"/>
</dbReference>
<dbReference type="EMBL" id="LR743602">
    <property type="protein sequence ID" value="CAA2632665.1"/>
    <property type="molecule type" value="Genomic_DNA"/>
</dbReference>
<dbReference type="PANTHER" id="PTHR33492:SF12">
    <property type="entry name" value="HOMEODOMAIN-LIKE SUPERFAMILY PROTEIN-RELATED"/>
    <property type="match status" value="1"/>
</dbReference>
<evidence type="ECO:0000313" key="4">
    <source>
        <dbReference type="Proteomes" id="UP001189122"/>
    </source>
</evidence>
<evidence type="ECO:0000256" key="1">
    <source>
        <dbReference type="SAM" id="MobiDB-lite"/>
    </source>
</evidence>
<keyword evidence="4" id="KW-1185">Reference proteome</keyword>
<sequence length="173" mass="20463">MAAAEVTGEEKAREYRKGNWTLEETMSLIEAKSMDKERRTKRVAGGGGPSELRWKWVEDYCWKMGCHRSQNQCNDKWDNLMRDYKKVRATRRRRRPAAVPAALVSPTGNSTATGGRRRACRRTSCFRFTRPCPTLWRQERKAGERLRRRIGRRRRKPCRRRSHLSLFLRYCKG</sequence>
<evidence type="ECO:0000313" key="3">
    <source>
        <dbReference type="EMBL" id="CAA2632665.1"/>
    </source>
</evidence>
<organism evidence="3">
    <name type="scientific">Spirodela intermedia</name>
    <name type="common">Intermediate duckweed</name>
    <dbReference type="NCBI Taxonomy" id="51605"/>
    <lineage>
        <taxon>Eukaryota</taxon>
        <taxon>Viridiplantae</taxon>
        <taxon>Streptophyta</taxon>
        <taxon>Embryophyta</taxon>
        <taxon>Tracheophyta</taxon>
        <taxon>Spermatophyta</taxon>
        <taxon>Magnoliopsida</taxon>
        <taxon>Liliopsida</taxon>
        <taxon>Araceae</taxon>
        <taxon>Lemnoideae</taxon>
        <taxon>Spirodela</taxon>
    </lineage>
</organism>
<dbReference type="EMBL" id="CACRZD030000015">
    <property type="protein sequence ID" value="CAA6671852.1"/>
    <property type="molecule type" value="Genomic_DNA"/>
</dbReference>
<accession>A0A7I8JQY8</accession>
<gene>
    <name evidence="3" type="ORF">SI7747_15018260</name>
</gene>
<evidence type="ECO:0000259" key="2">
    <source>
        <dbReference type="PROSITE" id="PS50090"/>
    </source>
</evidence>
<name>A0A7I8JQY8_SPIIN</name>
<dbReference type="PROSITE" id="PS50090">
    <property type="entry name" value="MYB_LIKE"/>
    <property type="match status" value="1"/>
</dbReference>
<dbReference type="InterPro" id="IPR044822">
    <property type="entry name" value="Myb_DNA-bind_4"/>
</dbReference>
<feature type="region of interest" description="Disordered" evidence="1">
    <location>
        <begin position="89"/>
        <end position="115"/>
    </location>
</feature>